<comment type="caution">
    <text evidence="2">The sequence shown here is derived from an EMBL/GenBank/DDBJ whole genome shotgun (WGS) entry which is preliminary data.</text>
</comment>
<feature type="region of interest" description="Disordered" evidence="1">
    <location>
        <begin position="1"/>
        <end position="45"/>
    </location>
</feature>
<evidence type="ECO:0000313" key="3">
    <source>
        <dbReference type="Proteomes" id="UP001231189"/>
    </source>
</evidence>
<name>A0AAD8W1A7_LOLMU</name>
<keyword evidence="3" id="KW-1185">Reference proteome</keyword>
<dbReference type="Proteomes" id="UP001231189">
    <property type="component" value="Unassembled WGS sequence"/>
</dbReference>
<feature type="compositionally biased region" description="Acidic residues" evidence="1">
    <location>
        <begin position="1"/>
        <end position="12"/>
    </location>
</feature>
<protein>
    <recommendedName>
        <fullName evidence="4">Transposon protein, putative, CACTA, En/Spm sub-class</fullName>
    </recommendedName>
</protein>
<reference evidence="2" key="1">
    <citation type="submission" date="2023-07" db="EMBL/GenBank/DDBJ databases">
        <title>A chromosome-level genome assembly of Lolium multiflorum.</title>
        <authorList>
            <person name="Chen Y."/>
            <person name="Copetti D."/>
            <person name="Kolliker R."/>
            <person name="Studer B."/>
        </authorList>
    </citation>
    <scope>NUCLEOTIDE SEQUENCE</scope>
    <source>
        <strain evidence="2">02402/16</strain>
        <tissue evidence="2">Leaf</tissue>
    </source>
</reference>
<dbReference type="PANTHER" id="PTHR10775">
    <property type="entry name" value="OS08G0208400 PROTEIN"/>
    <property type="match status" value="1"/>
</dbReference>
<dbReference type="EMBL" id="JAUUTY010000005">
    <property type="protein sequence ID" value="KAK1630019.1"/>
    <property type="molecule type" value="Genomic_DNA"/>
</dbReference>
<evidence type="ECO:0008006" key="4">
    <source>
        <dbReference type="Google" id="ProtNLM"/>
    </source>
</evidence>
<accession>A0AAD8W1A7</accession>
<evidence type="ECO:0000256" key="1">
    <source>
        <dbReference type="SAM" id="MobiDB-lite"/>
    </source>
</evidence>
<gene>
    <name evidence="2" type="ORF">QYE76_004334</name>
</gene>
<proteinExistence type="predicted"/>
<feature type="compositionally biased region" description="Acidic residues" evidence="1">
    <location>
        <begin position="21"/>
        <end position="45"/>
    </location>
</feature>
<feature type="region of interest" description="Disordered" evidence="1">
    <location>
        <begin position="351"/>
        <end position="400"/>
    </location>
</feature>
<dbReference type="AlphaFoldDB" id="A0AAD8W1A7"/>
<dbReference type="PANTHER" id="PTHR10775:SF182">
    <property type="entry name" value="TRANSPOSON, EN_SPM-LIKE, TRANSPOSASE-ASSOCIATED DOMAIN PROTEIN-RELATED"/>
    <property type="match status" value="1"/>
</dbReference>
<evidence type="ECO:0000313" key="2">
    <source>
        <dbReference type="EMBL" id="KAK1630019.1"/>
    </source>
</evidence>
<organism evidence="2 3">
    <name type="scientific">Lolium multiflorum</name>
    <name type="common">Italian ryegrass</name>
    <name type="synonym">Lolium perenne subsp. multiflorum</name>
    <dbReference type="NCBI Taxonomy" id="4521"/>
    <lineage>
        <taxon>Eukaryota</taxon>
        <taxon>Viridiplantae</taxon>
        <taxon>Streptophyta</taxon>
        <taxon>Embryophyta</taxon>
        <taxon>Tracheophyta</taxon>
        <taxon>Spermatophyta</taxon>
        <taxon>Magnoliopsida</taxon>
        <taxon>Liliopsida</taxon>
        <taxon>Poales</taxon>
        <taxon>Poaceae</taxon>
        <taxon>BOP clade</taxon>
        <taxon>Pooideae</taxon>
        <taxon>Poodae</taxon>
        <taxon>Poeae</taxon>
        <taxon>Poeae Chloroplast Group 2 (Poeae type)</taxon>
        <taxon>Loliodinae</taxon>
        <taxon>Loliinae</taxon>
        <taxon>Lolium</taxon>
    </lineage>
</organism>
<feature type="compositionally biased region" description="Acidic residues" evidence="1">
    <location>
        <begin position="377"/>
        <end position="389"/>
    </location>
</feature>
<sequence length="400" mass="45365">MMEDDEEEEDNDDHYRSMFSECDDTAMDDNEEEVGEEQASDDPVDDDLRRAISDARRGCGTDKERLQFDKMLEDHHKLLYPGCEDGHRKLGSILELLKWKAEVGVTDSGFEKLMIILKKLFPRNNELPVSTYEAKKLVCPLGLDVQKIHACINDCILYRGEKYENLNKCPICGALRYKIRKDDPGDVEGEPPRKRVPAKVMWYAPIIPRLKRLFRNKEHAKLLRWHMEERKKDAMLRHPADGRQWRNIGREFPDFAGLGLISANLITLSHGFHRMSNTREAEALCASNYPARPATASDRLVLSVGGVPVPPIPVGVPREMAITNHYYFELTLSSGGIPSGIPTTARLGTASSSIGVRGGCQPTRGHPPRFDNRDPDASDDDVGDYDDYSGEYYRTRHDYD</sequence>